<reference evidence="12" key="1">
    <citation type="journal article" date="2019" name="Int. J. Syst. Evol. Microbiol.">
        <title>The Global Catalogue of Microorganisms (GCM) 10K type strain sequencing project: providing services to taxonomists for standard genome sequencing and annotation.</title>
        <authorList>
            <consortium name="The Broad Institute Genomics Platform"/>
            <consortium name="The Broad Institute Genome Sequencing Center for Infectious Disease"/>
            <person name="Wu L."/>
            <person name="Ma J."/>
        </authorList>
    </citation>
    <scope>NUCLEOTIDE SEQUENCE [LARGE SCALE GENOMIC DNA]</scope>
    <source>
        <strain evidence="12">CGMCC 1.10832</strain>
    </source>
</reference>
<comment type="caution">
    <text evidence="11">The sequence shown here is derived from an EMBL/GenBank/DDBJ whole genome shotgun (WGS) entry which is preliminary data.</text>
</comment>
<feature type="chain" id="PRO_5045199273" evidence="9">
    <location>
        <begin position="23"/>
        <end position="872"/>
    </location>
</feature>
<keyword evidence="2 8" id="KW-0813">Transport</keyword>
<dbReference type="PROSITE" id="PS52016">
    <property type="entry name" value="TONB_DEPENDENT_REC_3"/>
    <property type="match status" value="1"/>
</dbReference>
<dbReference type="InterPro" id="IPR037066">
    <property type="entry name" value="Plug_dom_sf"/>
</dbReference>
<dbReference type="InterPro" id="IPR039426">
    <property type="entry name" value="TonB-dep_rcpt-like"/>
</dbReference>
<dbReference type="InterPro" id="IPR036942">
    <property type="entry name" value="Beta-barrel_TonB_sf"/>
</dbReference>
<evidence type="ECO:0000256" key="3">
    <source>
        <dbReference type="ARBA" id="ARBA00022452"/>
    </source>
</evidence>
<accession>A0ABQ1LKH5</accession>
<dbReference type="Gene3D" id="2.60.40.1120">
    <property type="entry name" value="Carboxypeptidase-like, regulatory domain"/>
    <property type="match status" value="1"/>
</dbReference>
<proteinExistence type="inferred from homology"/>
<evidence type="ECO:0000256" key="6">
    <source>
        <dbReference type="ARBA" id="ARBA00023136"/>
    </source>
</evidence>
<dbReference type="PANTHER" id="PTHR30069">
    <property type="entry name" value="TONB-DEPENDENT OUTER MEMBRANE RECEPTOR"/>
    <property type="match status" value="1"/>
</dbReference>
<dbReference type="Gene3D" id="2.40.170.20">
    <property type="entry name" value="TonB-dependent receptor, beta-barrel domain"/>
    <property type="match status" value="1"/>
</dbReference>
<dbReference type="EMBL" id="BMEC01000002">
    <property type="protein sequence ID" value="GGC25127.1"/>
    <property type="molecule type" value="Genomic_DNA"/>
</dbReference>
<dbReference type="Pfam" id="PF07715">
    <property type="entry name" value="Plug"/>
    <property type="match status" value="1"/>
</dbReference>
<dbReference type="InterPro" id="IPR012910">
    <property type="entry name" value="Plug_dom"/>
</dbReference>
<evidence type="ECO:0000313" key="12">
    <source>
        <dbReference type="Proteomes" id="UP000636010"/>
    </source>
</evidence>
<dbReference type="PANTHER" id="PTHR30069:SF29">
    <property type="entry name" value="HEMOGLOBIN AND HEMOGLOBIN-HAPTOGLOBIN-BINDING PROTEIN 1-RELATED"/>
    <property type="match status" value="1"/>
</dbReference>
<dbReference type="RefSeq" id="WP_188460522.1">
    <property type="nucleotide sequence ID" value="NZ_BAABHU010000002.1"/>
</dbReference>
<keyword evidence="11" id="KW-0176">Collagen</keyword>
<dbReference type="InterPro" id="IPR008969">
    <property type="entry name" value="CarboxyPept-like_regulatory"/>
</dbReference>
<comment type="similarity">
    <text evidence="8">Belongs to the TonB-dependent receptor family.</text>
</comment>
<evidence type="ECO:0000256" key="9">
    <source>
        <dbReference type="SAM" id="SignalP"/>
    </source>
</evidence>
<evidence type="ECO:0000256" key="4">
    <source>
        <dbReference type="ARBA" id="ARBA00022692"/>
    </source>
</evidence>
<feature type="domain" description="TonB-dependent receptor plug" evidence="10">
    <location>
        <begin position="239"/>
        <end position="330"/>
    </location>
</feature>
<comment type="subcellular location">
    <subcellularLocation>
        <location evidence="1 8">Cell outer membrane</location>
        <topology evidence="1 8">Multi-pass membrane protein</topology>
    </subcellularLocation>
</comment>
<name>A0ABQ1LKH5_9BACT</name>
<dbReference type="SUPFAM" id="SSF49464">
    <property type="entry name" value="Carboxypeptidase regulatory domain-like"/>
    <property type="match status" value="1"/>
</dbReference>
<dbReference type="SUPFAM" id="SSF56935">
    <property type="entry name" value="Porins"/>
    <property type="match status" value="1"/>
</dbReference>
<keyword evidence="3 8" id="KW-1134">Transmembrane beta strand</keyword>
<feature type="signal peptide" evidence="9">
    <location>
        <begin position="1"/>
        <end position="22"/>
    </location>
</feature>
<protein>
    <submittedName>
        <fullName evidence="11">Collagen-binding protein</fullName>
    </submittedName>
</protein>
<evidence type="ECO:0000256" key="7">
    <source>
        <dbReference type="ARBA" id="ARBA00023237"/>
    </source>
</evidence>
<evidence type="ECO:0000256" key="8">
    <source>
        <dbReference type="PROSITE-ProRule" id="PRU01360"/>
    </source>
</evidence>
<evidence type="ECO:0000256" key="1">
    <source>
        <dbReference type="ARBA" id="ARBA00004571"/>
    </source>
</evidence>
<dbReference type="Proteomes" id="UP000636010">
    <property type="component" value="Unassembled WGS sequence"/>
</dbReference>
<sequence length="872" mass="99085">MKLFRQLVLIFSFILSFNTISAQVNEHLLVTINRSNISAPSFIKEIEQLYDVRFRYKSEWLEDIFITVNVFQEPLNKVLNDAFNRYQLSFIFKEPNYIIFLKNSPVLVNVDSKDKGRDLQIISLGEPNFRDSTARVSGLVKSGEDGSVIPGVKVSAIEAKLATVTNEKGEYDINLPIGYHTLRYESVNVEAFEVSIILNSSSKLNMSLYSDLVQLNEVVVTAKALDENVSETITGSDRITIDEIEKMPAFLGEADIIKSITSLPGVNLTGEASAGFNVRGSGVGANLVLLDDGTIFNSSHLFGFFTAFNPDGVEDVQLYKGTIPARFGGRIASVLDISMKNGNKDEFEASGGIGVISSRLNITTPIIREKSSVVFGVRAAYPNYIIKSVKNKDLKQSSSSFGDVNFKYHHLINDKNQFELTAYGSNDQFSIRNEVEYNYINESLTTKWRHNYNPQFSSDFSYNYSRYRYSLVETLSEDLETLLNSKIENSKINWFFNIDNNEAHRIKFGVNGVFYQLNPGELSANYELRSESSNIASESAIESALYVSDEWKINNNISMYGGLRYTYFMRGKLGSGNYSYGGLEPRFSFNYKVNNKSSIKFGYNRMQQFIHLISNTASVTPVDIWKLSDFNIKPTISDQYTLGYFRNFFANNIEGSVEVFYKNIYDLIDYKNGAQLLGNHKIEDELLQGEGEAYGMEMYIKKLRGKLTGWVSYTYSRSLITVNSENLLERINEGNAFPTNFDQPHNLSLFGNLKVSRRFDISANFLYNTGRPITYPESVYDVFGVKVANYTNRNGDRIPDYHRLDLSFHLGTTLKRNKTVKANWVLTFYNVYSRRNAYSVFFRSSDSLREIDAFKLSIVGQIIPALSYDFKF</sequence>
<dbReference type="Gene3D" id="2.170.130.10">
    <property type="entry name" value="TonB-dependent receptor, plug domain"/>
    <property type="match status" value="1"/>
</dbReference>
<keyword evidence="6 8" id="KW-0472">Membrane</keyword>
<evidence type="ECO:0000256" key="5">
    <source>
        <dbReference type="ARBA" id="ARBA00022729"/>
    </source>
</evidence>
<evidence type="ECO:0000313" key="11">
    <source>
        <dbReference type="EMBL" id="GGC25127.1"/>
    </source>
</evidence>
<evidence type="ECO:0000256" key="2">
    <source>
        <dbReference type="ARBA" id="ARBA00022448"/>
    </source>
</evidence>
<keyword evidence="4 8" id="KW-0812">Transmembrane</keyword>
<evidence type="ECO:0000259" key="10">
    <source>
        <dbReference type="Pfam" id="PF07715"/>
    </source>
</evidence>
<dbReference type="Pfam" id="PF13715">
    <property type="entry name" value="CarbopepD_reg_2"/>
    <property type="match status" value="1"/>
</dbReference>
<keyword evidence="7 8" id="KW-0998">Cell outer membrane</keyword>
<gene>
    <name evidence="11" type="ORF">GCM10011506_08030</name>
</gene>
<keyword evidence="5 9" id="KW-0732">Signal</keyword>
<organism evidence="11 12">
    <name type="scientific">Marivirga lumbricoides</name>
    <dbReference type="NCBI Taxonomy" id="1046115"/>
    <lineage>
        <taxon>Bacteria</taxon>
        <taxon>Pseudomonadati</taxon>
        <taxon>Bacteroidota</taxon>
        <taxon>Cytophagia</taxon>
        <taxon>Cytophagales</taxon>
        <taxon>Marivirgaceae</taxon>
        <taxon>Marivirga</taxon>
    </lineage>
</organism>
<keyword evidence="12" id="KW-1185">Reference proteome</keyword>